<evidence type="ECO:0000313" key="2">
    <source>
        <dbReference type="EMBL" id="GJT16013.1"/>
    </source>
</evidence>
<accession>A0ABQ5BN58</accession>
<evidence type="ECO:0000313" key="3">
    <source>
        <dbReference type="Proteomes" id="UP001151760"/>
    </source>
</evidence>
<comment type="caution">
    <text evidence="2">The sequence shown here is derived from an EMBL/GenBank/DDBJ whole genome shotgun (WGS) entry which is preliminary data.</text>
</comment>
<dbReference type="Proteomes" id="UP001151760">
    <property type="component" value="Unassembled WGS sequence"/>
</dbReference>
<proteinExistence type="predicted"/>
<keyword evidence="3" id="KW-1185">Reference proteome</keyword>
<reference evidence="2" key="1">
    <citation type="journal article" date="2022" name="Int. J. Mol. Sci.">
        <title>Draft Genome of Tanacetum Coccineum: Genomic Comparison of Closely Related Tanacetum-Family Plants.</title>
        <authorList>
            <person name="Yamashiro T."/>
            <person name="Shiraishi A."/>
            <person name="Nakayama K."/>
            <person name="Satake H."/>
        </authorList>
    </citation>
    <scope>NUCLEOTIDE SEQUENCE</scope>
</reference>
<gene>
    <name evidence="2" type="ORF">Tco_0874719</name>
</gene>
<evidence type="ECO:0000259" key="1">
    <source>
        <dbReference type="Pfam" id="PF23704"/>
    </source>
</evidence>
<reference evidence="2" key="2">
    <citation type="submission" date="2022-01" db="EMBL/GenBank/DDBJ databases">
        <authorList>
            <person name="Yamashiro T."/>
            <person name="Shiraishi A."/>
            <person name="Satake H."/>
            <person name="Nakayama K."/>
        </authorList>
    </citation>
    <scope>NUCLEOTIDE SEQUENCE</scope>
</reference>
<name>A0ABQ5BN58_9ASTR</name>
<dbReference type="Pfam" id="PF23704">
    <property type="entry name" value="WHD_GTF3C1_N"/>
    <property type="match status" value="1"/>
</dbReference>
<dbReference type="EMBL" id="BQNB010013441">
    <property type="protein sequence ID" value="GJT16013.1"/>
    <property type="molecule type" value="Genomic_DNA"/>
</dbReference>
<feature type="domain" description="General transcription factor 3C polypeptide 1 winged-helix" evidence="1">
    <location>
        <begin position="1"/>
        <end position="93"/>
    </location>
</feature>
<sequence>MDTIVFSALEQICSHDATSLTLPHFYTTLPLLCPSLKQALWTNLISILSLRFECKGAFVDAGDVRIQRVKKAEEMKVKVVAVECLVNSFVGIYDIVASDAGFSERQRKLSSIS</sequence>
<dbReference type="InterPro" id="IPR056428">
    <property type="entry name" value="WH_GTF3C1"/>
</dbReference>
<protein>
    <recommendedName>
        <fullName evidence="1">General transcription factor 3C polypeptide 1 winged-helix domain-containing protein</fullName>
    </recommendedName>
</protein>
<organism evidence="2 3">
    <name type="scientific">Tanacetum coccineum</name>
    <dbReference type="NCBI Taxonomy" id="301880"/>
    <lineage>
        <taxon>Eukaryota</taxon>
        <taxon>Viridiplantae</taxon>
        <taxon>Streptophyta</taxon>
        <taxon>Embryophyta</taxon>
        <taxon>Tracheophyta</taxon>
        <taxon>Spermatophyta</taxon>
        <taxon>Magnoliopsida</taxon>
        <taxon>eudicotyledons</taxon>
        <taxon>Gunneridae</taxon>
        <taxon>Pentapetalae</taxon>
        <taxon>asterids</taxon>
        <taxon>campanulids</taxon>
        <taxon>Asterales</taxon>
        <taxon>Asteraceae</taxon>
        <taxon>Asteroideae</taxon>
        <taxon>Anthemideae</taxon>
        <taxon>Anthemidinae</taxon>
        <taxon>Tanacetum</taxon>
    </lineage>
</organism>